<comment type="cofactor">
    <cofactor evidence="1">
        <name>Mg(2+)</name>
        <dbReference type="ChEBI" id="CHEBI:18420"/>
    </cofactor>
</comment>
<dbReference type="GO" id="GO:0016829">
    <property type="term" value="F:lyase activity"/>
    <property type="evidence" value="ECO:0007669"/>
    <property type="project" value="UniProtKB-KW"/>
</dbReference>
<dbReference type="Pfam" id="PF03328">
    <property type="entry name" value="HpcH_HpaI"/>
    <property type="match status" value="1"/>
</dbReference>
<gene>
    <name evidence="5" type="ORF">CUR86_01630</name>
</gene>
<dbReference type="SUPFAM" id="SSF51621">
    <property type="entry name" value="Phosphoenolpyruvate/pyruvate domain"/>
    <property type="match status" value="1"/>
</dbReference>
<dbReference type="PANTHER" id="PTHR32308">
    <property type="entry name" value="LYASE BETA SUBUNIT, PUTATIVE (AFU_ORTHOLOGUE AFUA_4G13030)-RELATED"/>
    <property type="match status" value="1"/>
</dbReference>
<keyword evidence="5" id="KW-0456">Lyase</keyword>
<organism evidence="5 6">
    <name type="scientific">Salinicola acroporae</name>
    <dbReference type="NCBI Taxonomy" id="1541440"/>
    <lineage>
        <taxon>Bacteria</taxon>
        <taxon>Pseudomonadati</taxon>
        <taxon>Pseudomonadota</taxon>
        <taxon>Gammaproteobacteria</taxon>
        <taxon>Oceanospirillales</taxon>
        <taxon>Halomonadaceae</taxon>
        <taxon>Salinicola</taxon>
    </lineage>
</organism>
<dbReference type="Proteomes" id="UP001162135">
    <property type="component" value="Unassembled WGS sequence"/>
</dbReference>
<dbReference type="InterPro" id="IPR005000">
    <property type="entry name" value="Aldolase/citrate-lyase_domain"/>
</dbReference>
<evidence type="ECO:0000313" key="6">
    <source>
        <dbReference type="Proteomes" id="UP001162135"/>
    </source>
</evidence>
<comment type="caution">
    <text evidence="5">The sequence shown here is derived from an EMBL/GenBank/DDBJ whole genome shotgun (WGS) entry which is preliminary data.</text>
</comment>
<dbReference type="InterPro" id="IPR011206">
    <property type="entry name" value="Citrate_lyase_beta/mcl1/mcl2"/>
</dbReference>
<dbReference type="InterPro" id="IPR015813">
    <property type="entry name" value="Pyrv/PenolPyrv_kinase-like_dom"/>
</dbReference>
<evidence type="ECO:0000259" key="4">
    <source>
        <dbReference type="Pfam" id="PF03328"/>
    </source>
</evidence>
<dbReference type="RefSeq" id="WP_110715163.1">
    <property type="nucleotide sequence ID" value="NZ_PGFS01000001.1"/>
</dbReference>
<dbReference type="Gene3D" id="3.20.20.60">
    <property type="entry name" value="Phosphoenolpyruvate-binding domains"/>
    <property type="match status" value="1"/>
</dbReference>
<evidence type="ECO:0000313" key="5">
    <source>
        <dbReference type="EMBL" id="MDH4571283.1"/>
    </source>
</evidence>
<dbReference type="PIRSF" id="PIRSF015582">
    <property type="entry name" value="Cit_lyase_B"/>
    <property type="match status" value="1"/>
</dbReference>
<evidence type="ECO:0000256" key="2">
    <source>
        <dbReference type="ARBA" id="ARBA00022723"/>
    </source>
</evidence>
<sequence length="296" mass="31568">MTLPLWRSLLYIPANNDRFIAKAAERGADAIILDLEDSVPFECKAETRQSLAGTIDALAGQGSDILVRVNPALRLCVEDIAAAVRPGVAALFLPKIASVGHLELLDDYIAEVERERNMAVGSVALVPMIETPQALLQCEAIASASQRNVALILGAEDLASEAGLVPSAETLRAPKLRVAMAAKAAGLLALGLLDSVARLDSESDLDDMARRAADHGFDGATCIHPASVPALNRGFTPSAEALETARRTVKAMESAWASGKGAAKLDGRMIDLPVYHRAQRLIARYEHVANRKKIDH</sequence>
<keyword evidence="2" id="KW-0479">Metal-binding</keyword>
<dbReference type="PANTHER" id="PTHR32308:SF0">
    <property type="entry name" value="HPCH_HPAI ALDOLASE_CITRATE LYASE DOMAIN-CONTAINING PROTEIN"/>
    <property type="match status" value="1"/>
</dbReference>
<keyword evidence="3" id="KW-0460">Magnesium</keyword>
<dbReference type="InterPro" id="IPR040442">
    <property type="entry name" value="Pyrv_kinase-like_dom_sf"/>
</dbReference>
<reference evidence="5" key="2">
    <citation type="submission" date="2017-11" db="EMBL/GenBank/DDBJ databases">
        <authorList>
            <person name="Das S.K."/>
        </authorList>
    </citation>
    <scope>NUCLEOTIDE SEQUENCE</scope>
    <source>
        <strain evidence="5">S4-41</strain>
    </source>
</reference>
<dbReference type="EMBL" id="PGFS01000001">
    <property type="protein sequence ID" value="MDH4571283.1"/>
    <property type="molecule type" value="Genomic_DNA"/>
</dbReference>
<protein>
    <submittedName>
        <fullName evidence="5">CoA ester lyase</fullName>
    </submittedName>
</protein>
<evidence type="ECO:0000256" key="3">
    <source>
        <dbReference type="ARBA" id="ARBA00022842"/>
    </source>
</evidence>
<proteinExistence type="predicted"/>
<name>A0ABT6I0R5_9GAMM</name>
<keyword evidence="6" id="KW-1185">Reference proteome</keyword>
<accession>A0ABT6I0R5</accession>
<feature type="domain" description="HpcH/HpaI aldolase/citrate lyase" evidence="4">
    <location>
        <begin position="7"/>
        <end position="225"/>
    </location>
</feature>
<reference evidence="5" key="1">
    <citation type="journal article" date="2015" name="Antonie Van Leeuwenhoek">
        <title>Comparative 16S rRNA signatures and multilocus sequence analysis for the genus Salinicola and description of Salinicola acroporae sp. nov., isolated from coral Acropora digitifera.</title>
        <authorList>
            <person name="Lepcha R.T."/>
            <person name="Poddar A."/>
            <person name="Schumann P."/>
            <person name="Das S.K."/>
        </authorList>
    </citation>
    <scope>NUCLEOTIDE SEQUENCE</scope>
    <source>
        <strain evidence="5">S4-41</strain>
    </source>
</reference>
<evidence type="ECO:0000256" key="1">
    <source>
        <dbReference type="ARBA" id="ARBA00001946"/>
    </source>
</evidence>